<keyword evidence="2" id="KW-1185">Reference proteome</keyword>
<evidence type="ECO:0000313" key="1">
    <source>
        <dbReference type="EMBL" id="PND31886.1"/>
    </source>
</evidence>
<dbReference type="AlphaFoldDB" id="A0A2N8KEL8"/>
<organism evidence="1 2">
    <name type="scientific">Achromobacter pulmonis</name>
    <dbReference type="NCBI Taxonomy" id="1389932"/>
    <lineage>
        <taxon>Bacteria</taxon>
        <taxon>Pseudomonadati</taxon>
        <taxon>Pseudomonadota</taxon>
        <taxon>Betaproteobacteria</taxon>
        <taxon>Burkholderiales</taxon>
        <taxon>Alcaligenaceae</taxon>
        <taxon>Achromobacter</taxon>
    </lineage>
</organism>
<dbReference type="Proteomes" id="UP000235994">
    <property type="component" value="Unassembled WGS sequence"/>
</dbReference>
<evidence type="ECO:0000313" key="2">
    <source>
        <dbReference type="Proteomes" id="UP000235994"/>
    </source>
</evidence>
<dbReference type="EMBL" id="POQS01000006">
    <property type="protein sequence ID" value="PND31886.1"/>
    <property type="molecule type" value="Genomic_DNA"/>
</dbReference>
<sequence length="115" mass="12084">MAFYDITGAPLAGLPASLIAMAGGPPEPPAPVPEAVSRFQGREAMWQTPHGDMSLFEAAEAVINDPATPAMYRRAWADLQGFRRDSEMLIAIAATLGLTAQDLDSLFILAAGIAA</sequence>
<gene>
    <name evidence="1" type="ORF">C1I89_22170</name>
</gene>
<accession>A0A2N8KEL8</accession>
<proteinExistence type="predicted"/>
<comment type="caution">
    <text evidence="1">The sequence shown here is derived from an EMBL/GenBank/DDBJ whole genome shotgun (WGS) entry which is preliminary data.</text>
</comment>
<reference evidence="1 2" key="1">
    <citation type="submission" date="2018-01" db="EMBL/GenBank/DDBJ databases">
        <title>The draft genome of an aniline degradation strain ANB-1.</title>
        <authorList>
            <person name="Zhang L."/>
            <person name="Jiang J."/>
        </authorList>
    </citation>
    <scope>NUCLEOTIDE SEQUENCE [LARGE SCALE GENOMIC DNA]</scope>
    <source>
        <strain evidence="1 2">ANB-1</strain>
    </source>
</reference>
<name>A0A2N8KEL8_9BURK</name>
<protein>
    <submittedName>
        <fullName evidence="1">Uncharacterized protein</fullName>
    </submittedName>
</protein>